<keyword evidence="4 10" id="KW-1133">Transmembrane helix</keyword>
<evidence type="ECO:0000256" key="10">
    <source>
        <dbReference type="SAM" id="Phobius"/>
    </source>
</evidence>
<gene>
    <name evidence="12" type="primary">107365352</name>
    <name evidence="12" type="ORF">NPIL_218481</name>
</gene>
<evidence type="ECO:0000256" key="8">
    <source>
        <dbReference type="ARBA" id="ARBA00023224"/>
    </source>
</evidence>
<keyword evidence="8 9" id="KW-0807">Transducer</keyword>
<dbReference type="InterPro" id="IPR000276">
    <property type="entry name" value="GPCR_Rhodpsn"/>
</dbReference>
<dbReference type="AlphaFoldDB" id="A0A8X6M9R6"/>
<feature type="domain" description="G-protein coupled receptors family 1 profile" evidence="11">
    <location>
        <begin position="1"/>
        <end position="193"/>
    </location>
</feature>
<dbReference type="PANTHER" id="PTHR24238:SF75">
    <property type="entry name" value="CHOLECYSTOKININ-LIKE RECEPTOR AT 17D1-RELATED"/>
    <property type="match status" value="1"/>
</dbReference>
<evidence type="ECO:0000256" key="3">
    <source>
        <dbReference type="ARBA" id="ARBA00022692"/>
    </source>
</evidence>
<feature type="transmembrane region" description="Helical" evidence="10">
    <location>
        <begin position="43"/>
        <end position="63"/>
    </location>
</feature>
<comment type="caution">
    <text evidence="12">The sequence shown here is derived from an EMBL/GenBank/DDBJ whole genome shotgun (WGS) entry which is preliminary data.</text>
</comment>
<evidence type="ECO:0000256" key="4">
    <source>
        <dbReference type="ARBA" id="ARBA00022989"/>
    </source>
</evidence>
<dbReference type="PROSITE" id="PS50262">
    <property type="entry name" value="G_PROTEIN_RECEP_F1_2"/>
    <property type="match status" value="1"/>
</dbReference>
<dbReference type="Pfam" id="PF00001">
    <property type="entry name" value="7tm_1"/>
    <property type="match status" value="1"/>
</dbReference>
<protein>
    <submittedName>
        <fullName evidence="12">G_PROTEIN_RECEP_F1_2 domain-containing protein</fullName>
    </submittedName>
</protein>
<evidence type="ECO:0000259" key="11">
    <source>
        <dbReference type="PROSITE" id="PS50262"/>
    </source>
</evidence>
<name>A0A8X6M9R6_NEPPI</name>
<dbReference type="InterPro" id="IPR017452">
    <property type="entry name" value="GPCR_Rhodpsn_7TM"/>
</dbReference>
<feature type="transmembrane region" description="Helical" evidence="10">
    <location>
        <begin position="105"/>
        <end position="129"/>
    </location>
</feature>
<comment type="similarity">
    <text evidence="2 9">Belongs to the G-protein coupled receptor 1 family.</text>
</comment>
<dbReference type="GO" id="GO:0005886">
    <property type="term" value="C:plasma membrane"/>
    <property type="evidence" value="ECO:0007669"/>
    <property type="project" value="TreeGrafter"/>
</dbReference>
<accession>A0A8X6M9R6</accession>
<reference evidence="12" key="1">
    <citation type="submission" date="2020-08" db="EMBL/GenBank/DDBJ databases">
        <title>Multicomponent nature underlies the extraordinary mechanical properties of spider dragline silk.</title>
        <authorList>
            <person name="Kono N."/>
            <person name="Nakamura H."/>
            <person name="Mori M."/>
            <person name="Yoshida Y."/>
            <person name="Ohtoshi R."/>
            <person name="Malay A.D."/>
            <person name="Moran D.A.P."/>
            <person name="Tomita M."/>
            <person name="Numata K."/>
            <person name="Arakawa K."/>
        </authorList>
    </citation>
    <scope>NUCLEOTIDE SEQUENCE</scope>
</reference>
<dbReference type="SUPFAM" id="SSF81321">
    <property type="entry name" value="Family A G protein-coupled receptor-like"/>
    <property type="match status" value="1"/>
</dbReference>
<organism evidence="12 13">
    <name type="scientific">Nephila pilipes</name>
    <name type="common">Giant wood spider</name>
    <name type="synonym">Nephila maculata</name>
    <dbReference type="NCBI Taxonomy" id="299642"/>
    <lineage>
        <taxon>Eukaryota</taxon>
        <taxon>Metazoa</taxon>
        <taxon>Ecdysozoa</taxon>
        <taxon>Arthropoda</taxon>
        <taxon>Chelicerata</taxon>
        <taxon>Arachnida</taxon>
        <taxon>Araneae</taxon>
        <taxon>Araneomorphae</taxon>
        <taxon>Entelegynae</taxon>
        <taxon>Araneoidea</taxon>
        <taxon>Nephilidae</taxon>
        <taxon>Nephila</taxon>
    </lineage>
</organism>
<dbReference type="PRINTS" id="PR00237">
    <property type="entry name" value="GPCRRHODOPSN"/>
</dbReference>
<sequence length="193" mass="22794">MCLYFFSVTCLTASVLTLSAIACDRFIAIIFPLHARITKQRTSVVITSIWMTSCLVSIPFLIIRKYRNYQWKNLLEASCEDDWPRDERWDTESVVCIRTYPLKQLYYTFVTVTLFFVPVAIMIVTYMLIICRLWRSQAPGEANIVNINMQQRAKKKVYNNESILTRLCTLVRYNMNEEFFTVLYLIFKLFALQ</sequence>
<dbReference type="EMBL" id="BMAW01042444">
    <property type="protein sequence ID" value="GFS34181.1"/>
    <property type="molecule type" value="Genomic_DNA"/>
</dbReference>
<evidence type="ECO:0000256" key="2">
    <source>
        <dbReference type="ARBA" id="ARBA00010663"/>
    </source>
</evidence>
<proteinExistence type="inferred from homology"/>
<keyword evidence="3 9" id="KW-0812">Transmembrane</keyword>
<evidence type="ECO:0000256" key="9">
    <source>
        <dbReference type="RuleBase" id="RU000688"/>
    </source>
</evidence>
<keyword evidence="5 9" id="KW-0297">G-protein coupled receptor</keyword>
<evidence type="ECO:0000313" key="13">
    <source>
        <dbReference type="Proteomes" id="UP000887013"/>
    </source>
</evidence>
<evidence type="ECO:0000256" key="6">
    <source>
        <dbReference type="ARBA" id="ARBA00023136"/>
    </source>
</evidence>
<evidence type="ECO:0000256" key="7">
    <source>
        <dbReference type="ARBA" id="ARBA00023170"/>
    </source>
</evidence>
<dbReference type="Gene3D" id="1.20.1070.10">
    <property type="entry name" value="Rhodopsin 7-helix transmembrane proteins"/>
    <property type="match status" value="1"/>
</dbReference>
<evidence type="ECO:0000256" key="1">
    <source>
        <dbReference type="ARBA" id="ARBA00004141"/>
    </source>
</evidence>
<comment type="subcellular location">
    <subcellularLocation>
        <location evidence="1">Membrane</location>
        <topology evidence="1">Multi-pass membrane protein</topology>
    </subcellularLocation>
</comment>
<dbReference type="OrthoDB" id="5975505at2759"/>
<dbReference type="PANTHER" id="PTHR24238">
    <property type="entry name" value="G-PROTEIN COUPLED RECEPTOR"/>
    <property type="match status" value="1"/>
</dbReference>
<keyword evidence="6 10" id="KW-0472">Membrane</keyword>
<dbReference type="Proteomes" id="UP000887013">
    <property type="component" value="Unassembled WGS sequence"/>
</dbReference>
<evidence type="ECO:0000256" key="5">
    <source>
        <dbReference type="ARBA" id="ARBA00023040"/>
    </source>
</evidence>
<keyword evidence="7 9" id="KW-0675">Receptor</keyword>
<dbReference type="GO" id="GO:0008188">
    <property type="term" value="F:neuropeptide receptor activity"/>
    <property type="evidence" value="ECO:0007669"/>
    <property type="project" value="TreeGrafter"/>
</dbReference>
<evidence type="ECO:0000313" key="12">
    <source>
        <dbReference type="EMBL" id="GFS34181.1"/>
    </source>
</evidence>
<keyword evidence="13" id="KW-1185">Reference proteome</keyword>
<dbReference type="PROSITE" id="PS00237">
    <property type="entry name" value="G_PROTEIN_RECEP_F1_1"/>
    <property type="match status" value="1"/>
</dbReference>